<feature type="transmembrane region" description="Helical" evidence="9">
    <location>
        <begin position="12"/>
        <end position="35"/>
    </location>
</feature>
<dbReference type="EMBL" id="JAVRHM010000007">
    <property type="protein sequence ID" value="MDT0689687.1"/>
    <property type="molecule type" value="Genomic_DNA"/>
</dbReference>
<keyword evidence="4" id="KW-0808">Transferase</keyword>
<evidence type="ECO:0000256" key="1">
    <source>
        <dbReference type="ARBA" id="ARBA00000085"/>
    </source>
</evidence>
<dbReference type="GO" id="GO:0005524">
    <property type="term" value="F:ATP binding"/>
    <property type="evidence" value="ECO:0007669"/>
    <property type="project" value="UniProtKB-KW"/>
</dbReference>
<evidence type="ECO:0000256" key="2">
    <source>
        <dbReference type="ARBA" id="ARBA00012438"/>
    </source>
</evidence>
<evidence type="ECO:0000256" key="7">
    <source>
        <dbReference type="ARBA" id="ARBA00022840"/>
    </source>
</evidence>
<reference evidence="11 12" key="1">
    <citation type="submission" date="2023-09" db="EMBL/GenBank/DDBJ databases">
        <authorList>
            <person name="Rey-Velasco X."/>
        </authorList>
    </citation>
    <scope>NUCLEOTIDE SEQUENCE [LARGE SCALE GENOMIC DNA]</scope>
    <source>
        <strain evidence="11 12">F188</strain>
    </source>
</reference>
<gene>
    <name evidence="11" type="ORF">RM549_07810</name>
</gene>
<evidence type="ECO:0000259" key="10">
    <source>
        <dbReference type="PROSITE" id="PS50109"/>
    </source>
</evidence>
<evidence type="ECO:0000256" key="4">
    <source>
        <dbReference type="ARBA" id="ARBA00022679"/>
    </source>
</evidence>
<evidence type="ECO:0000313" key="12">
    <source>
        <dbReference type="Proteomes" id="UP001261624"/>
    </source>
</evidence>
<comment type="caution">
    <text evidence="11">The sequence shown here is derived from an EMBL/GenBank/DDBJ whole genome shotgun (WGS) entry which is preliminary data.</text>
</comment>
<evidence type="ECO:0000256" key="9">
    <source>
        <dbReference type="SAM" id="Phobius"/>
    </source>
</evidence>
<dbReference type="Pfam" id="PF00512">
    <property type="entry name" value="HisKA"/>
    <property type="match status" value="1"/>
</dbReference>
<dbReference type="InterPro" id="IPR005467">
    <property type="entry name" value="His_kinase_dom"/>
</dbReference>
<dbReference type="SMART" id="SM00388">
    <property type="entry name" value="HisKA"/>
    <property type="match status" value="1"/>
</dbReference>
<dbReference type="SUPFAM" id="SSF47384">
    <property type="entry name" value="Homodimeric domain of signal transducing histidine kinase"/>
    <property type="match status" value="1"/>
</dbReference>
<dbReference type="SMART" id="SM00387">
    <property type="entry name" value="HATPase_c"/>
    <property type="match status" value="1"/>
</dbReference>
<dbReference type="RefSeq" id="WP_311683460.1">
    <property type="nucleotide sequence ID" value="NZ_JAVRHM010000007.1"/>
</dbReference>
<organism evidence="11 12">
    <name type="scientific">Autumnicola patrickiae</name>
    <dbReference type="NCBI Taxonomy" id="3075591"/>
    <lineage>
        <taxon>Bacteria</taxon>
        <taxon>Pseudomonadati</taxon>
        <taxon>Bacteroidota</taxon>
        <taxon>Flavobacteriia</taxon>
        <taxon>Flavobacteriales</taxon>
        <taxon>Flavobacteriaceae</taxon>
        <taxon>Autumnicola</taxon>
    </lineage>
</organism>
<dbReference type="Pfam" id="PF02518">
    <property type="entry name" value="HATPase_c"/>
    <property type="match status" value="1"/>
</dbReference>
<dbReference type="EC" id="2.7.13.3" evidence="2"/>
<dbReference type="InterPro" id="IPR003661">
    <property type="entry name" value="HisK_dim/P_dom"/>
</dbReference>
<keyword evidence="12" id="KW-1185">Reference proteome</keyword>
<dbReference type="SUPFAM" id="SSF55874">
    <property type="entry name" value="ATPase domain of HSP90 chaperone/DNA topoisomerase II/histidine kinase"/>
    <property type="match status" value="1"/>
</dbReference>
<dbReference type="Proteomes" id="UP001261624">
    <property type="component" value="Unassembled WGS sequence"/>
</dbReference>
<dbReference type="Gene3D" id="6.10.340.10">
    <property type="match status" value="1"/>
</dbReference>
<dbReference type="Gene3D" id="1.10.287.130">
    <property type="match status" value="1"/>
</dbReference>
<keyword evidence="8" id="KW-0902">Two-component regulatory system</keyword>
<keyword evidence="9" id="KW-0472">Membrane</keyword>
<dbReference type="InterPro" id="IPR036097">
    <property type="entry name" value="HisK_dim/P_sf"/>
</dbReference>
<proteinExistence type="predicted"/>
<evidence type="ECO:0000256" key="8">
    <source>
        <dbReference type="ARBA" id="ARBA00023012"/>
    </source>
</evidence>
<keyword evidence="6" id="KW-0418">Kinase</keyword>
<dbReference type="Gene3D" id="3.30.565.10">
    <property type="entry name" value="Histidine kinase-like ATPase, C-terminal domain"/>
    <property type="match status" value="1"/>
</dbReference>
<accession>A0ABU3E165</accession>
<dbReference type="CDD" id="cd00082">
    <property type="entry name" value="HisKA"/>
    <property type="match status" value="1"/>
</dbReference>
<name>A0ABU3E165_9FLAO</name>
<dbReference type="InterPro" id="IPR004358">
    <property type="entry name" value="Sig_transdc_His_kin-like_C"/>
</dbReference>
<evidence type="ECO:0000256" key="5">
    <source>
        <dbReference type="ARBA" id="ARBA00022741"/>
    </source>
</evidence>
<dbReference type="PRINTS" id="PR00344">
    <property type="entry name" value="BCTRLSENSOR"/>
</dbReference>
<dbReference type="PANTHER" id="PTHR43065">
    <property type="entry name" value="SENSOR HISTIDINE KINASE"/>
    <property type="match status" value="1"/>
</dbReference>
<dbReference type="PANTHER" id="PTHR43065:SF46">
    <property type="entry name" value="C4-DICARBOXYLATE TRANSPORT SENSOR PROTEIN DCTB"/>
    <property type="match status" value="1"/>
</dbReference>
<evidence type="ECO:0000256" key="6">
    <source>
        <dbReference type="ARBA" id="ARBA00022777"/>
    </source>
</evidence>
<dbReference type="InterPro" id="IPR036890">
    <property type="entry name" value="HATPase_C_sf"/>
</dbReference>
<evidence type="ECO:0000256" key="3">
    <source>
        <dbReference type="ARBA" id="ARBA00022553"/>
    </source>
</evidence>
<keyword evidence="3" id="KW-0597">Phosphoprotein</keyword>
<evidence type="ECO:0000313" key="11">
    <source>
        <dbReference type="EMBL" id="MDT0689687.1"/>
    </source>
</evidence>
<keyword evidence="9" id="KW-1133">Transmembrane helix</keyword>
<dbReference type="CDD" id="cd00075">
    <property type="entry name" value="HATPase"/>
    <property type="match status" value="1"/>
</dbReference>
<comment type="catalytic activity">
    <reaction evidence="1">
        <text>ATP + protein L-histidine = ADP + protein N-phospho-L-histidine.</text>
        <dbReference type="EC" id="2.7.13.3"/>
    </reaction>
</comment>
<sequence length="501" mass="58058">MRLLKLSLRTRIFISMILLVLGASILIAGVTVYQYKQEAEAYHRERLERKEQAIKENLKFVLANTTYYVNTENIALIFKERNKIYEMAQVHEMPINIYDLEGRLLVKSSGYAFRDTTENRIDPQIIDKLNSSSRRRYLRKTEVNGRKYRSSYSYVTDHKFKPLAILYLPYLQDDSVLNRDLNNFLMRMGEIYLFMLILAIIMSYFLSRYITKSLKIISEKINQTRLDKKNQKIELNNATEEIFALVSAYNSMIDELEESAVKLATGEREQAWREMAKQVAHEIKNPLTPMRLSVQSFERQFDKDDPDIEQKVKEYSDTLINQIDTMSSIASAFSNFAKMPAQQNETLNVPKIVKLALDIFNENYIVFSSEKEEMLAKFDRTQLIRVITNLVKNAVQALQDQENPKIVVSVEEEEENVCISICDNGSGIPEENKEKIFEPKFTTKSSGMGLGLAMVKNIVETYNGTIRFISNPDKGTIFKVRFPKWNGSIQGNYQEQPKKTS</sequence>
<feature type="transmembrane region" description="Helical" evidence="9">
    <location>
        <begin position="191"/>
        <end position="210"/>
    </location>
</feature>
<protein>
    <recommendedName>
        <fullName evidence="2">histidine kinase</fullName>
        <ecNumber evidence="2">2.7.13.3</ecNumber>
    </recommendedName>
</protein>
<keyword evidence="7 11" id="KW-0067">ATP-binding</keyword>
<feature type="domain" description="Histidine kinase" evidence="10">
    <location>
        <begin position="278"/>
        <end position="486"/>
    </location>
</feature>
<dbReference type="InterPro" id="IPR003594">
    <property type="entry name" value="HATPase_dom"/>
</dbReference>
<dbReference type="PROSITE" id="PS50109">
    <property type="entry name" value="HIS_KIN"/>
    <property type="match status" value="1"/>
</dbReference>
<keyword evidence="5" id="KW-0547">Nucleotide-binding</keyword>
<keyword evidence="9" id="KW-0812">Transmembrane</keyword>